<organism evidence="2 3">
    <name type="scientific">Pleurodeles waltl</name>
    <name type="common">Iberian ribbed newt</name>
    <dbReference type="NCBI Taxonomy" id="8319"/>
    <lineage>
        <taxon>Eukaryota</taxon>
        <taxon>Metazoa</taxon>
        <taxon>Chordata</taxon>
        <taxon>Craniata</taxon>
        <taxon>Vertebrata</taxon>
        <taxon>Euteleostomi</taxon>
        <taxon>Amphibia</taxon>
        <taxon>Batrachia</taxon>
        <taxon>Caudata</taxon>
        <taxon>Salamandroidea</taxon>
        <taxon>Salamandridae</taxon>
        <taxon>Pleurodelinae</taxon>
        <taxon>Pleurodeles</taxon>
    </lineage>
</organism>
<dbReference type="Proteomes" id="UP001066276">
    <property type="component" value="Chromosome 9"/>
</dbReference>
<feature type="region of interest" description="Disordered" evidence="1">
    <location>
        <begin position="23"/>
        <end position="60"/>
    </location>
</feature>
<name>A0AAV7N405_PLEWA</name>
<reference evidence="2" key="1">
    <citation type="journal article" date="2022" name="bioRxiv">
        <title>Sequencing and chromosome-scale assembly of the giantPleurodeles waltlgenome.</title>
        <authorList>
            <person name="Brown T."/>
            <person name="Elewa A."/>
            <person name="Iarovenko S."/>
            <person name="Subramanian E."/>
            <person name="Araus A.J."/>
            <person name="Petzold A."/>
            <person name="Susuki M."/>
            <person name="Suzuki K.-i.T."/>
            <person name="Hayashi T."/>
            <person name="Toyoda A."/>
            <person name="Oliveira C."/>
            <person name="Osipova E."/>
            <person name="Leigh N.D."/>
            <person name="Simon A."/>
            <person name="Yun M.H."/>
        </authorList>
    </citation>
    <scope>NUCLEOTIDE SEQUENCE</scope>
    <source>
        <strain evidence="2">20211129_DDA</strain>
        <tissue evidence="2">Liver</tissue>
    </source>
</reference>
<evidence type="ECO:0000313" key="3">
    <source>
        <dbReference type="Proteomes" id="UP001066276"/>
    </source>
</evidence>
<protein>
    <submittedName>
        <fullName evidence="2">Uncharacterized protein</fullName>
    </submittedName>
</protein>
<accession>A0AAV7N405</accession>
<evidence type="ECO:0000256" key="1">
    <source>
        <dbReference type="SAM" id="MobiDB-lite"/>
    </source>
</evidence>
<gene>
    <name evidence="2" type="ORF">NDU88_006775</name>
</gene>
<proteinExistence type="predicted"/>
<dbReference type="AlphaFoldDB" id="A0AAV7N405"/>
<sequence>MSEAAPAESGGLSRLTIGKQGEAVVPCDEQKHAAGASQEGEQGKWAGELTGRGRPYPGTVREEQKIVMQIPPDSPLTR</sequence>
<keyword evidence="3" id="KW-1185">Reference proteome</keyword>
<evidence type="ECO:0000313" key="2">
    <source>
        <dbReference type="EMBL" id="KAJ1109414.1"/>
    </source>
</evidence>
<dbReference type="EMBL" id="JANPWB010000013">
    <property type="protein sequence ID" value="KAJ1109414.1"/>
    <property type="molecule type" value="Genomic_DNA"/>
</dbReference>
<comment type="caution">
    <text evidence="2">The sequence shown here is derived from an EMBL/GenBank/DDBJ whole genome shotgun (WGS) entry which is preliminary data.</text>
</comment>